<evidence type="ECO:0000256" key="1">
    <source>
        <dbReference type="SAM" id="MobiDB-lite"/>
    </source>
</evidence>
<dbReference type="NCBIfam" id="NF040714">
    <property type="entry name" value="streptamidine"/>
    <property type="match status" value="1"/>
</dbReference>
<comment type="caution">
    <text evidence="2">The sequence shown here is derived from an EMBL/GenBank/DDBJ whole genome shotgun (WGS) entry which is preliminary data.</text>
</comment>
<accession>A0ABN2NY99</accession>
<keyword evidence="3" id="KW-1185">Reference proteome</keyword>
<proteinExistence type="predicted"/>
<dbReference type="EMBL" id="BAAAMJ010000012">
    <property type="protein sequence ID" value="GAA1907191.1"/>
    <property type="molecule type" value="Genomic_DNA"/>
</dbReference>
<reference evidence="2 3" key="1">
    <citation type="journal article" date="2019" name="Int. J. Syst. Evol. Microbiol.">
        <title>The Global Catalogue of Microorganisms (GCM) 10K type strain sequencing project: providing services to taxonomists for standard genome sequencing and annotation.</title>
        <authorList>
            <consortium name="The Broad Institute Genomics Platform"/>
            <consortium name="The Broad Institute Genome Sequencing Center for Infectious Disease"/>
            <person name="Wu L."/>
            <person name="Ma J."/>
        </authorList>
    </citation>
    <scope>NUCLEOTIDE SEQUENCE [LARGE SCALE GENOMIC DNA]</scope>
    <source>
        <strain evidence="2 3">JCM 13581</strain>
    </source>
</reference>
<organism evidence="2 3">
    <name type="scientific">Streptomyces sodiiphilus</name>
    <dbReference type="NCBI Taxonomy" id="226217"/>
    <lineage>
        <taxon>Bacteria</taxon>
        <taxon>Bacillati</taxon>
        <taxon>Actinomycetota</taxon>
        <taxon>Actinomycetes</taxon>
        <taxon>Kitasatosporales</taxon>
        <taxon>Streptomycetaceae</taxon>
        <taxon>Streptomyces</taxon>
    </lineage>
</organism>
<protein>
    <submittedName>
        <fullName evidence="2">Uncharacterized protein</fullName>
    </submittedName>
</protein>
<feature type="region of interest" description="Disordered" evidence="1">
    <location>
        <begin position="32"/>
        <end position="55"/>
    </location>
</feature>
<name>A0ABN2NY99_9ACTN</name>
<dbReference type="Proteomes" id="UP001501303">
    <property type="component" value="Unassembled WGS sequence"/>
</dbReference>
<evidence type="ECO:0000313" key="3">
    <source>
        <dbReference type="Proteomes" id="UP001501303"/>
    </source>
</evidence>
<sequence length="55" mass="6163">MRPSNGSRNYPRYREASAMEQDKVFAPIEEPGQLAHASATHSNALVENPFDDTEE</sequence>
<evidence type="ECO:0000313" key="2">
    <source>
        <dbReference type="EMBL" id="GAA1907191.1"/>
    </source>
</evidence>
<gene>
    <name evidence="2" type="ORF">GCM10009716_16350</name>
</gene>